<evidence type="ECO:0000259" key="1">
    <source>
        <dbReference type="Pfam" id="PF03713"/>
    </source>
</evidence>
<organism evidence="2">
    <name type="scientific">freshwater metagenome</name>
    <dbReference type="NCBI Taxonomy" id="449393"/>
    <lineage>
        <taxon>unclassified sequences</taxon>
        <taxon>metagenomes</taxon>
        <taxon>ecological metagenomes</taxon>
    </lineage>
</organism>
<reference evidence="2" key="1">
    <citation type="submission" date="2020-05" db="EMBL/GenBank/DDBJ databases">
        <authorList>
            <person name="Chiriac C."/>
            <person name="Salcher M."/>
            <person name="Ghai R."/>
            <person name="Kavagutti S V."/>
        </authorList>
    </citation>
    <scope>NUCLEOTIDE SEQUENCE</scope>
</reference>
<dbReference type="Gene3D" id="1.20.1260.10">
    <property type="match status" value="1"/>
</dbReference>
<dbReference type="PROSITE" id="PS51257">
    <property type="entry name" value="PROKAR_LIPOPROTEIN"/>
    <property type="match status" value="1"/>
</dbReference>
<feature type="domain" description="DUF305" evidence="1">
    <location>
        <begin position="55"/>
        <end position="214"/>
    </location>
</feature>
<dbReference type="EMBL" id="CAFBMK010000005">
    <property type="protein sequence ID" value="CAB4893484.1"/>
    <property type="molecule type" value="Genomic_DNA"/>
</dbReference>
<dbReference type="InterPro" id="IPR005183">
    <property type="entry name" value="DUF305_CopM-like"/>
</dbReference>
<dbReference type="PANTHER" id="PTHR36933">
    <property type="entry name" value="SLL0788 PROTEIN"/>
    <property type="match status" value="1"/>
</dbReference>
<protein>
    <submittedName>
        <fullName evidence="2">Unannotated protein</fullName>
    </submittedName>
</protein>
<dbReference type="InterPro" id="IPR012347">
    <property type="entry name" value="Ferritin-like"/>
</dbReference>
<accession>A0A6J7FIS4</accession>
<name>A0A6J7FIS4_9ZZZZ</name>
<gene>
    <name evidence="2" type="ORF">UFOPK3564_00154</name>
</gene>
<dbReference type="Pfam" id="PF03713">
    <property type="entry name" value="DUF305"/>
    <property type="match status" value="1"/>
</dbReference>
<dbReference type="PANTHER" id="PTHR36933:SF1">
    <property type="entry name" value="SLL0788 PROTEIN"/>
    <property type="match status" value="1"/>
</dbReference>
<dbReference type="AlphaFoldDB" id="A0A6J7FIS4"/>
<proteinExistence type="predicted"/>
<evidence type="ECO:0000313" key="2">
    <source>
        <dbReference type="EMBL" id="CAB4893484.1"/>
    </source>
</evidence>
<sequence>MKTSITRLTALLGVTATTALAVTGCGSGDDDAGTTPASAGAGTTTGAQAAAGAVDRAFVSQMVPHHQMAVQMAGYAPDRAERPQIAALARTITEEQGTEIAQMRSAARRLGAKIAAMPSHGGMDHGAHGGSAMADDAATLGVSMDDMGMSMDMGALASAEPFDRAFIDEMIPHHQGAIVMARAEIARGTDPELRRLAKAIVDAQTEEIERMNAWRTRWYGAASPAGGVPEA</sequence>